<dbReference type="PANTHER" id="PTHR43090">
    <property type="entry name" value="1-(5-PHOSPHORIBOSYL)-5-[(5-PHOSPHORIBOSYLAMINO)METHYLIDENEAMINO] IMIDAZOLE-4-CARBOXAMIDE ISOMERASE"/>
    <property type="match status" value="1"/>
</dbReference>
<evidence type="ECO:0000313" key="12">
    <source>
        <dbReference type="EMBL" id="TLD40031.1"/>
    </source>
</evidence>
<organism evidence="12 13">
    <name type="scientific">Candidatus Jettenia ecosi</name>
    <dbReference type="NCBI Taxonomy" id="2494326"/>
    <lineage>
        <taxon>Bacteria</taxon>
        <taxon>Pseudomonadati</taxon>
        <taxon>Planctomycetota</taxon>
        <taxon>Candidatus Brocadiia</taxon>
        <taxon>Candidatus Brocadiales</taxon>
        <taxon>Candidatus Brocadiaceae</taxon>
        <taxon>Candidatus Jettenia</taxon>
    </lineage>
</organism>
<keyword evidence="5 9" id="KW-0963">Cytoplasm</keyword>
<dbReference type="InterPro" id="IPR023016">
    <property type="entry name" value="HisA/PriA"/>
</dbReference>
<accession>A0A533QBP5</accession>
<evidence type="ECO:0000256" key="8">
    <source>
        <dbReference type="ARBA" id="ARBA00023235"/>
    </source>
</evidence>
<evidence type="ECO:0000256" key="6">
    <source>
        <dbReference type="ARBA" id="ARBA00022605"/>
    </source>
</evidence>
<evidence type="ECO:0000256" key="5">
    <source>
        <dbReference type="ARBA" id="ARBA00022490"/>
    </source>
</evidence>
<dbReference type="HAMAP" id="MF_01014">
    <property type="entry name" value="HisA"/>
    <property type="match status" value="1"/>
</dbReference>
<sequence>MLIIPAIDLKGGKCVRLTQGQKDAETIFSDNPVDVARSWQDQGADYLHVVDLDGAFEGAPKNLSIVEQIIKQVKIPIEFGGGLRTTQTIKTVLDLGIDRVIIGTKAIDSPSWVNELCTTFPGRIAVGIDAKNGRVAVKGWTSVCEWTAMSFAREIEKASPCAIIYTDISKDGMLQGPNISSLQELLMTVKIPIIASGGISSLKDIEALSKLPIAGMIIGKALYTGHIKLPEAKQVCNSHT</sequence>
<dbReference type="GO" id="GO:0000162">
    <property type="term" value="P:L-tryptophan biosynthetic process"/>
    <property type="evidence" value="ECO:0007669"/>
    <property type="project" value="TreeGrafter"/>
</dbReference>
<proteinExistence type="inferred from homology"/>
<evidence type="ECO:0000256" key="2">
    <source>
        <dbReference type="ARBA" id="ARBA00004496"/>
    </source>
</evidence>
<name>A0A533QBP5_9BACT</name>
<dbReference type="PANTHER" id="PTHR43090:SF2">
    <property type="entry name" value="1-(5-PHOSPHORIBOSYL)-5-[(5-PHOSPHORIBOSYLAMINO)METHYLIDENEAMINO] IMIDAZOLE-4-CARBOXAMIDE ISOMERASE"/>
    <property type="match status" value="1"/>
</dbReference>
<comment type="subcellular location">
    <subcellularLocation>
        <location evidence="2 9 11">Cytoplasm</location>
    </subcellularLocation>
</comment>
<dbReference type="SUPFAM" id="SSF51366">
    <property type="entry name" value="Ribulose-phoshate binding barrel"/>
    <property type="match status" value="1"/>
</dbReference>
<evidence type="ECO:0000256" key="10">
    <source>
        <dbReference type="RuleBase" id="RU003657"/>
    </source>
</evidence>
<evidence type="ECO:0000256" key="9">
    <source>
        <dbReference type="HAMAP-Rule" id="MF_01014"/>
    </source>
</evidence>
<evidence type="ECO:0000256" key="4">
    <source>
        <dbReference type="ARBA" id="ARBA00009667"/>
    </source>
</evidence>
<dbReference type="FunFam" id="3.20.20.70:FF:000009">
    <property type="entry name" value="1-(5-phosphoribosyl)-5-[(5-phosphoribosylamino)methylideneamino] imidazole-4-carboxamide isomerase"/>
    <property type="match status" value="1"/>
</dbReference>
<dbReference type="NCBIfam" id="TIGR00007">
    <property type="entry name" value="1-(5-phosphoribosyl)-5-[(5-phosphoribosylamino)methylideneamino]imidazole-4-carboxamide isomerase"/>
    <property type="match status" value="1"/>
</dbReference>
<dbReference type="EC" id="5.3.1.16" evidence="9 11"/>
<dbReference type="EMBL" id="SULG01000143">
    <property type="protein sequence ID" value="TLD40031.1"/>
    <property type="molecule type" value="Genomic_DNA"/>
</dbReference>
<comment type="pathway">
    <text evidence="3 9 11">Amino-acid biosynthesis; L-histidine biosynthesis; L-histidine from 5-phospho-alpha-D-ribose 1-diphosphate: step 4/9.</text>
</comment>
<keyword evidence="7 9" id="KW-0368">Histidine biosynthesis</keyword>
<feature type="active site" description="Proton acceptor" evidence="9">
    <location>
        <position position="8"/>
    </location>
</feature>
<comment type="catalytic activity">
    <reaction evidence="1 9 11">
        <text>1-(5-phospho-beta-D-ribosyl)-5-[(5-phospho-beta-D-ribosylamino)methylideneamino]imidazole-4-carboxamide = 5-[(5-phospho-1-deoxy-D-ribulos-1-ylimino)methylamino]-1-(5-phospho-beta-D-ribosyl)imidazole-4-carboxamide</text>
        <dbReference type="Rhea" id="RHEA:15469"/>
        <dbReference type="ChEBI" id="CHEBI:58435"/>
        <dbReference type="ChEBI" id="CHEBI:58525"/>
        <dbReference type="EC" id="5.3.1.16"/>
    </reaction>
</comment>
<dbReference type="InterPro" id="IPR006063">
    <property type="entry name" value="HisA_bact_arch"/>
</dbReference>
<dbReference type="GO" id="GO:0003949">
    <property type="term" value="F:1-(5-phosphoribosyl)-5-[(5-phosphoribosylamino)methylideneamino]imidazole-4-carboxamide isomerase activity"/>
    <property type="evidence" value="ECO:0007669"/>
    <property type="project" value="UniProtKB-UniRule"/>
</dbReference>
<dbReference type="Gene3D" id="3.20.20.70">
    <property type="entry name" value="Aldolase class I"/>
    <property type="match status" value="1"/>
</dbReference>
<evidence type="ECO:0000256" key="11">
    <source>
        <dbReference type="RuleBase" id="RU003658"/>
    </source>
</evidence>
<dbReference type="GO" id="GO:0005737">
    <property type="term" value="C:cytoplasm"/>
    <property type="evidence" value="ECO:0007669"/>
    <property type="project" value="UniProtKB-SubCell"/>
</dbReference>
<dbReference type="InterPro" id="IPR006062">
    <property type="entry name" value="His_biosynth"/>
</dbReference>
<dbReference type="Proteomes" id="UP000319783">
    <property type="component" value="Unassembled WGS sequence"/>
</dbReference>
<reference evidence="12 13" key="1">
    <citation type="submission" date="2019-04" db="EMBL/GenBank/DDBJ databases">
        <title>Genome of a novel bacterium Candidatus Jettenia ecosi reconstructed from metagenome of an anammox bioreactor.</title>
        <authorList>
            <person name="Mardanov A.V."/>
            <person name="Beletsky A.V."/>
            <person name="Ravin N.V."/>
            <person name="Botchkova E.A."/>
            <person name="Litti Y.V."/>
            <person name="Nozhevnikova A.N."/>
        </authorList>
    </citation>
    <scope>NUCLEOTIDE SEQUENCE [LARGE SCALE GENOMIC DNA]</scope>
    <source>
        <strain evidence="12">J2</strain>
    </source>
</reference>
<dbReference type="UniPathway" id="UPA00031">
    <property type="reaction ID" value="UER00009"/>
</dbReference>
<evidence type="ECO:0000256" key="7">
    <source>
        <dbReference type="ARBA" id="ARBA00023102"/>
    </source>
</evidence>
<feature type="active site" description="Proton donor" evidence="9">
    <location>
        <position position="129"/>
    </location>
</feature>
<comment type="similarity">
    <text evidence="4 9 10">Belongs to the HisA/HisF family.</text>
</comment>
<dbReference type="InterPro" id="IPR044524">
    <property type="entry name" value="Isoase_HisA-like"/>
</dbReference>
<comment type="caution">
    <text evidence="12">The sequence shown here is derived from an EMBL/GenBank/DDBJ whole genome shotgun (WGS) entry which is preliminary data.</text>
</comment>
<dbReference type="NCBIfam" id="NF010112">
    <property type="entry name" value="PRK13585.1"/>
    <property type="match status" value="1"/>
</dbReference>
<dbReference type="CDD" id="cd04732">
    <property type="entry name" value="HisA"/>
    <property type="match status" value="1"/>
</dbReference>
<dbReference type="InterPro" id="IPR013785">
    <property type="entry name" value="Aldolase_TIM"/>
</dbReference>
<keyword evidence="6 9" id="KW-0028">Amino-acid biosynthesis</keyword>
<dbReference type="GO" id="GO:0000105">
    <property type="term" value="P:L-histidine biosynthetic process"/>
    <property type="evidence" value="ECO:0007669"/>
    <property type="project" value="UniProtKB-UniRule"/>
</dbReference>
<evidence type="ECO:0000256" key="3">
    <source>
        <dbReference type="ARBA" id="ARBA00005133"/>
    </source>
</evidence>
<dbReference type="AlphaFoldDB" id="A0A533QBP5"/>
<dbReference type="InterPro" id="IPR011060">
    <property type="entry name" value="RibuloseP-bd_barrel"/>
</dbReference>
<evidence type="ECO:0000256" key="1">
    <source>
        <dbReference type="ARBA" id="ARBA00000901"/>
    </source>
</evidence>
<protein>
    <recommendedName>
        <fullName evidence="9 11">1-(5-phosphoribosyl)-5-[(5-phosphoribosylamino)methylideneamino] imidazole-4-carboxamide isomerase</fullName>
        <ecNumber evidence="9 11">5.3.1.16</ecNumber>
    </recommendedName>
    <alternativeName>
        <fullName evidence="9">Phosphoribosylformimino-5-aminoimidazole carboxamide ribotide isomerase</fullName>
    </alternativeName>
</protein>
<evidence type="ECO:0000313" key="13">
    <source>
        <dbReference type="Proteomes" id="UP000319783"/>
    </source>
</evidence>
<gene>
    <name evidence="9" type="primary">hisA</name>
    <name evidence="12" type="ORF">JETT_3714</name>
</gene>
<dbReference type="Pfam" id="PF00977">
    <property type="entry name" value="His_biosynth"/>
    <property type="match status" value="1"/>
</dbReference>
<keyword evidence="8 9" id="KW-0413">Isomerase</keyword>